<dbReference type="RefSeq" id="WP_345068498.1">
    <property type="nucleotide sequence ID" value="NZ_BAABCN010000010.1"/>
</dbReference>
<dbReference type="Gene3D" id="3.60.20.10">
    <property type="entry name" value="Glutamine Phosphoribosylpyrophosphate, subunit 1, domain 1"/>
    <property type="match status" value="1"/>
</dbReference>
<evidence type="ECO:0000313" key="3">
    <source>
        <dbReference type="EMBL" id="GAA3887468.1"/>
    </source>
</evidence>
<keyword evidence="4" id="KW-1185">Reference proteome</keyword>
<reference evidence="4" key="1">
    <citation type="journal article" date="2019" name="Int. J. Syst. Evol. Microbiol.">
        <title>The Global Catalogue of Microorganisms (GCM) 10K type strain sequencing project: providing services to taxonomists for standard genome sequencing and annotation.</title>
        <authorList>
            <consortium name="The Broad Institute Genomics Platform"/>
            <consortium name="The Broad Institute Genome Sequencing Center for Infectious Disease"/>
            <person name="Wu L."/>
            <person name="Ma J."/>
        </authorList>
    </citation>
    <scope>NUCLEOTIDE SEQUENCE [LARGE SCALE GENOMIC DNA]</scope>
    <source>
        <strain evidence="4">JCM 17021</strain>
    </source>
</reference>
<dbReference type="PROSITE" id="PS51278">
    <property type="entry name" value="GATASE_TYPE_2"/>
    <property type="match status" value="1"/>
</dbReference>
<dbReference type="Pfam" id="PF13230">
    <property type="entry name" value="GATase_4"/>
    <property type="match status" value="1"/>
</dbReference>
<comment type="caution">
    <text evidence="3">The sequence shown here is derived from an EMBL/GenBank/DDBJ whole genome shotgun (WGS) entry which is preliminary data.</text>
</comment>
<dbReference type="InterPro" id="IPR017932">
    <property type="entry name" value="GATase_2_dom"/>
</dbReference>
<evidence type="ECO:0000259" key="2">
    <source>
        <dbReference type="PROSITE" id="PS51278"/>
    </source>
</evidence>
<protein>
    <submittedName>
        <fullName evidence="3">Class II glutamine amidotransferase</fullName>
    </submittedName>
</protein>
<evidence type="ECO:0000313" key="4">
    <source>
        <dbReference type="Proteomes" id="UP001501803"/>
    </source>
</evidence>
<accession>A0ABP7KUR5</accession>
<keyword evidence="1 3" id="KW-0315">Glutamine amidotransferase</keyword>
<gene>
    <name evidence="3" type="ORF">GCM10022381_31890</name>
</gene>
<organism evidence="3 4">
    <name type="scientific">Leifsonia kafniensis</name>
    <dbReference type="NCBI Taxonomy" id="475957"/>
    <lineage>
        <taxon>Bacteria</taxon>
        <taxon>Bacillati</taxon>
        <taxon>Actinomycetota</taxon>
        <taxon>Actinomycetes</taxon>
        <taxon>Micrococcales</taxon>
        <taxon>Microbacteriaceae</taxon>
        <taxon>Leifsonia</taxon>
    </lineage>
</organism>
<dbReference type="Proteomes" id="UP001501803">
    <property type="component" value="Unassembled WGS sequence"/>
</dbReference>
<sequence>MCRLFAFVAPRSSTVDQELGDSGLQCLISLAQVHGDGWGWAGVPEVGSQPAVHKSPLSAAADPDFHRTLDTPARAAMVHLRWATLGLEIGDDNTHPFLADAISFEHNGTLKPIDRIRGLLAPASLADMQGDTDSEMYFSLIREKMRAGLALPAASLATARELRHAYPAASLNAIILDASNLVVVHANARSFLSDEDVTMLREFDLPDAHADDYYSLQWLTKPDGTVLIGSTGVAEAGWRPMPAESVITISLADGRASIAPILAD</sequence>
<dbReference type="EMBL" id="BAABCN010000010">
    <property type="protein sequence ID" value="GAA3887468.1"/>
    <property type="molecule type" value="Genomic_DNA"/>
</dbReference>
<dbReference type="SUPFAM" id="SSF56235">
    <property type="entry name" value="N-terminal nucleophile aminohydrolases (Ntn hydrolases)"/>
    <property type="match status" value="1"/>
</dbReference>
<name>A0ABP7KUR5_9MICO</name>
<feature type="domain" description="Glutamine amidotransferase type-2" evidence="2">
    <location>
        <begin position="2"/>
        <end position="264"/>
    </location>
</feature>
<proteinExistence type="predicted"/>
<dbReference type="InterPro" id="IPR029055">
    <property type="entry name" value="Ntn_hydrolases_N"/>
</dbReference>
<dbReference type="PANTHER" id="PTHR42824:SF1">
    <property type="entry name" value="GLUTAMINE AMIDOTRANSFERASE YAFJ-RELATED"/>
    <property type="match status" value="1"/>
</dbReference>
<dbReference type="PANTHER" id="PTHR42824">
    <property type="entry name" value="GLUTAMINE AMIDOTRANSFERASE"/>
    <property type="match status" value="1"/>
</dbReference>
<dbReference type="CDD" id="cd01908">
    <property type="entry name" value="YafJ"/>
    <property type="match status" value="1"/>
</dbReference>
<evidence type="ECO:0000256" key="1">
    <source>
        <dbReference type="ARBA" id="ARBA00022962"/>
    </source>
</evidence>
<dbReference type="InterPro" id="IPR026869">
    <property type="entry name" value="EgtC-like"/>
</dbReference>